<dbReference type="Proteomes" id="UP000027222">
    <property type="component" value="Unassembled WGS sequence"/>
</dbReference>
<evidence type="ECO:0008006" key="3">
    <source>
        <dbReference type="Google" id="ProtNLM"/>
    </source>
</evidence>
<dbReference type="AlphaFoldDB" id="A0A067SSQ8"/>
<dbReference type="HOGENOM" id="CLU_470131_0_0_1"/>
<accession>A0A067SSQ8</accession>
<protein>
    <recommendedName>
        <fullName evidence="3">F-box domain-containing protein</fullName>
    </recommendedName>
</protein>
<proteinExistence type="predicted"/>
<reference evidence="2" key="1">
    <citation type="journal article" date="2014" name="Proc. Natl. Acad. Sci. U.S.A.">
        <title>Extensive sampling of basidiomycete genomes demonstrates inadequacy of the white-rot/brown-rot paradigm for wood decay fungi.</title>
        <authorList>
            <person name="Riley R."/>
            <person name="Salamov A.A."/>
            <person name="Brown D.W."/>
            <person name="Nagy L.G."/>
            <person name="Floudas D."/>
            <person name="Held B.W."/>
            <person name="Levasseur A."/>
            <person name="Lombard V."/>
            <person name="Morin E."/>
            <person name="Otillar R."/>
            <person name="Lindquist E.A."/>
            <person name="Sun H."/>
            <person name="LaButti K.M."/>
            <person name="Schmutz J."/>
            <person name="Jabbour D."/>
            <person name="Luo H."/>
            <person name="Baker S.E."/>
            <person name="Pisabarro A.G."/>
            <person name="Walton J.D."/>
            <person name="Blanchette R.A."/>
            <person name="Henrissat B."/>
            <person name="Martin F."/>
            <person name="Cullen D."/>
            <person name="Hibbett D.S."/>
            <person name="Grigoriev I.V."/>
        </authorList>
    </citation>
    <scope>NUCLEOTIDE SEQUENCE [LARGE SCALE GENOMIC DNA]</scope>
    <source>
        <strain evidence="2">CBS 339.88</strain>
    </source>
</reference>
<organism evidence="1 2">
    <name type="scientific">Galerina marginata (strain CBS 339.88)</name>
    <dbReference type="NCBI Taxonomy" id="685588"/>
    <lineage>
        <taxon>Eukaryota</taxon>
        <taxon>Fungi</taxon>
        <taxon>Dikarya</taxon>
        <taxon>Basidiomycota</taxon>
        <taxon>Agaricomycotina</taxon>
        <taxon>Agaricomycetes</taxon>
        <taxon>Agaricomycetidae</taxon>
        <taxon>Agaricales</taxon>
        <taxon>Agaricineae</taxon>
        <taxon>Strophariaceae</taxon>
        <taxon>Galerina</taxon>
    </lineage>
</organism>
<name>A0A067SSQ8_GALM3</name>
<sequence>MSPLRPSFRSDSSTLSMSTDQVIEGRVFGPAWPEVHLIGDHDCSLLKVRPKVSPREVGEYQVVKNANLKVANTGYTVHFGIRPIDILCDDVLSYIFHICAATYGNNYHAFYEDEMESLGHPWSMRNNIASRPLITLPSGNPFLTPSHGKVPFIFLAVNQRWRRVALDTCTLWNRVSVMPNPSGQGRPNARFIQHWLGLSGNTTPLFLHIAPSDISCLQSNRVNLFDLCKEEKEERATLGLFFNSKYAERCKVLSIQFNKALLQKLDELLNPDSLQETPKKILFARVEALELRTELVDRQYSLPGWLGTFPSLRRFYLVEGPLGKIDVNELPIASLKTVHITKDFPFHNLVNFIRKCTGATDISLVGINSTMALPQLGVLSEPQTNLPKLTKLSLRECPRPGPYAVLSCFTMSNLRELEISPPIMGPVYPFRSERDSVLLIEFLSRSGCHLDRLTIIDMFLDNKDMTDILSNPIVLAIPEVDIVYASETLAHSPKGKRMFCRHSKSSDILRYGGENRAFFLSHRITLLFWTTQEIVYPRQFQPYELWEHVGWNKNYKGKIESMVWKDRAQGKSYPIQFKLG</sequence>
<keyword evidence="2" id="KW-1185">Reference proteome</keyword>
<dbReference type="OrthoDB" id="3031624at2759"/>
<dbReference type="EMBL" id="KL142387">
    <property type="protein sequence ID" value="KDR73077.1"/>
    <property type="molecule type" value="Genomic_DNA"/>
</dbReference>
<evidence type="ECO:0000313" key="1">
    <source>
        <dbReference type="EMBL" id="KDR73077.1"/>
    </source>
</evidence>
<evidence type="ECO:0000313" key="2">
    <source>
        <dbReference type="Proteomes" id="UP000027222"/>
    </source>
</evidence>
<gene>
    <name evidence="1" type="ORF">GALMADRAFT_1342862</name>
</gene>